<evidence type="ECO:0000259" key="1">
    <source>
        <dbReference type="PROSITE" id="PS50206"/>
    </source>
</evidence>
<accession>A0A564ZHD1</accession>
<dbReference type="Proteomes" id="UP000334340">
    <property type="component" value="Unassembled WGS sequence"/>
</dbReference>
<name>A0A564ZHD1_9BACT</name>
<dbReference type="PANTHER" id="PTHR43031">
    <property type="entry name" value="FAD-DEPENDENT OXIDOREDUCTASE"/>
    <property type="match status" value="1"/>
</dbReference>
<dbReference type="InterPro" id="IPR050229">
    <property type="entry name" value="GlpE_sulfurtransferase"/>
</dbReference>
<dbReference type="AlphaFoldDB" id="A0A564ZHD1"/>
<keyword evidence="3" id="KW-1185">Reference proteome</keyword>
<protein>
    <submittedName>
        <fullName evidence="2">Rhodanese-like protein</fullName>
    </submittedName>
</protein>
<sequence length="112" mass="12375">MALQDEFQDPFERIDVETAKKLIEQGGTVVVDVREPAEWSQGHIAEAVHIPLGTLMNRPRELLQQDGIIFVCAEGIRSAVACEVAAAIGRTQLYNLEGGTKAWLKQGYPLTR</sequence>
<dbReference type="InterPro" id="IPR001763">
    <property type="entry name" value="Rhodanese-like_dom"/>
</dbReference>
<evidence type="ECO:0000313" key="2">
    <source>
        <dbReference type="EMBL" id="VUZ84741.1"/>
    </source>
</evidence>
<dbReference type="CDD" id="cd00158">
    <property type="entry name" value="RHOD"/>
    <property type="match status" value="1"/>
</dbReference>
<dbReference type="SUPFAM" id="SSF52821">
    <property type="entry name" value="Rhodanese/Cell cycle control phosphatase"/>
    <property type="match status" value="1"/>
</dbReference>
<proteinExistence type="predicted"/>
<dbReference type="EMBL" id="CABIKM010000017">
    <property type="protein sequence ID" value="VUZ84741.1"/>
    <property type="molecule type" value="Genomic_DNA"/>
</dbReference>
<gene>
    <name evidence="2" type="ORF">MELA_01115</name>
</gene>
<reference evidence="2 3" key="1">
    <citation type="submission" date="2019-07" db="EMBL/GenBank/DDBJ databases">
        <authorList>
            <person name="Cremers G."/>
        </authorList>
    </citation>
    <scope>NUCLEOTIDE SEQUENCE [LARGE SCALE GENOMIC DNA]</scope>
</reference>
<dbReference type="PROSITE" id="PS50206">
    <property type="entry name" value="RHODANESE_3"/>
    <property type="match status" value="1"/>
</dbReference>
<dbReference type="InterPro" id="IPR036873">
    <property type="entry name" value="Rhodanese-like_dom_sf"/>
</dbReference>
<organism evidence="2 3">
    <name type="scientific">Candidatus Methylomirabilis lanthanidiphila</name>
    <dbReference type="NCBI Taxonomy" id="2211376"/>
    <lineage>
        <taxon>Bacteria</taxon>
        <taxon>Candidatus Methylomirabilota</taxon>
        <taxon>Candidatus Methylomirabilia</taxon>
        <taxon>Candidatus Methylomirabilales</taxon>
        <taxon>Candidatus Methylomirabilaceae</taxon>
        <taxon>Candidatus Methylomirabilis</taxon>
    </lineage>
</organism>
<dbReference type="Gene3D" id="3.40.250.10">
    <property type="entry name" value="Rhodanese-like domain"/>
    <property type="match status" value="1"/>
</dbReference>
<dbReference type="PANTHER" id="PTHR43031:SF1">
    <property type="entry name" value="PYRIDINE NUCLEOTIDE-DISULPHIDE OXIDOREDUCTASE"/>
    <property type="match status" value="1"/>
</dbReference>
<evidence type="ECO:0000313" key="3">
    <source>
        <dbReference type="Proteomes" id="UP000334340"/>
    </source>
</evidence>
<dbReference type="SMART" id="SM00450">
    <property type="entry name" value="RHOD"/>
    <property type="match status" value="1"/>
</dbReference>
<feature type="domain" description="Rhodanese" evidence="1">
    <location>
        <begin position="24"/>
        <end position="112"/>
    </location>
</feature>
<dbReference type="Pfam" id="PF00581">
    <property type="entry name" value="Rhodanese"/>
    <property type="match status" value="1"/>
</dbReference>